<keyword evidence="2" id="KW-1185">Reference proteome</keyword>
<accession>A0A060HK36</accession>
<proteinExistence type="predicted"/>
<evidence type="ECO:0000313" key="1">
    <source>
        <dbReference type="EMBL" id="AIC15873.1"/>
    </source>
</evidence>
<dbReference type="OrthoDB" id="8197at2157"/>
<dbReference type="GeneID" id="74946888"/>
<dbReference type="KEGG" id="nvn:NVIE_016210"/>
<gene>
    <name evidence="1" type="ORF">NVIE_016210</name>
</gene>
<name>A0A060HK36_9ARCH</name>
<dbReference type="EMBL" id="CP007536">
    <property type="protein sequence ID" value="AIC15873.1"/>
    <property type="molecule type" value="Genomic_DNA"/>
</dbReference>
<dbReference type="STRING" id="926571.NVIE_016210"/>
<protein>
    <submittedName>
        <fullName evidence="1">Uncharacterized protein</fullName>
    </submittedName>
</protein>
<dbReference type="HOGENOM" id="CLU_1352149_0_0_2"/>
<dbReference type="RefSeq" id="WP_075054775.1">
    <property type="nucleotide sequence ID" value="NZ_CP007536.1"/>
</dbReference>
<dbReference type="Proteomes" id="UP000027093">
    <property type="component" value="Chromosome"/>
</dbReference>
<evidence type="ECO:0000313" key="2">
    <source>
        <dbReference type="Proteomes" id="UP000027093"/>
    </source>
</evidence>
<dbReference type="AlphaFoldDB" id="A0A060HK36"/>
<organism evidence="1 2">
    <name type="scientific">Nitrososphaera viennensis EN76</name>
    <dbReference type="NCBI Taxonomy" id="926571"/>
    <lineage>
        <taxon>Archaea</taxon>
        <taxon>Nitrososphaerota</taxon>
        <taxon>Nitrososphaeria</taxon>
        <taxon>Nitrososphaerales</taxon>
        <taxon>Nitrososphaeraceae</taxon>
        <taxon>Nitrososphaera</taxon>
    </lineage>
</organism>
<sequence length="202" mass="22511">MAAGGKGEVVTGYVCTPHGKQTVSLVEAWKKSANIVDMYFAAATFSDESVPYFPNKANNYILASFADMDGVLDDIRRSGMDRLAFMFSLNSPLFERVGAKLNYVSLYFTKYSSGDPAIGDLANVIARRDRVKKASLAQMQLLAAEQPRFAFPYSKNLVILEVEGSETHQTDQKYCERTRRDVARKGILLNNLVSFSILEKLK</sequence>
<reference evidence="1 2" key="1">
    <citation type="journal article" date="2014" name="Int. J. Syst. Evol. Microbiol.">
        <title>Nitrososphaera viennensis gen. nov., sp. nov., an aerobic and mesophilic, ammonia-oxidizing archaeon from soil and a member of the archaeal phylum Thaumarchaeota.</title>
        <authorList>
            <person name="Stieglmeier M."/>
            <person name="Klingl A."/>
            <person name="Alves R.J."/>
            <person name="Rittmann S.K."/>
            <person name="Melcher M."/>
            <person name="Leisch N."/>
            <person name="Schleper C."/>
        </authorList>
    </citation>
    <scope>NUCLEOTIDE SEQUENCE [LARGE SCALE GENOMIC DNA]</scope>
    <source>
        <strain evidence="1">EN76</strain>
    </source>
</reference>